<feature type="compositionally biased region" description="Gly residues" evidence="1">
    <location>
        <begin position="480"/>
        <end position="489"/>
    </location>
</feature>
<dbReference type="PANTHER" id="PTHR46535:SF1">
    <property type="entry name" value="NEDD4-BINDING PROTEIN 2"/>
    <property type="match status" value="1"/>
</dbReference>
<feature type="region of interest" description="Disordered" evidence="1">
    <location>
        <begin position="405"/>
        <end position="510"/>
    </location>
</feature>
<feature type="region of interest" description="Disordered" evidence="1">
    <location>
        <begin position="184"/>
        <end position="264"/>
    </location>
</feature>
<evidence type="ECO:0000259" key="2">
    <source>
        <dbReference type="PROSITE" id="PS50828"/>
    </source>
</evidence>
<dbReference type="AlphaFoldDB" id="A0AAD5V0F4"/>
<evidence type="ECO:0000256" key="1">
    <source>
        <dbReference type="SAM" id="MobiDB-lite"/>
    </source>
</evidence>
<dbReference type="InterPro" id="IPR036063">
    <property type="entry name" value="Smr_dom_sf"/>
</dbReference>
<dbReference type="Gene3D" id="3.30.1370.110">
    <property type="match status" value="1"/>
</dbReference>
<feature type="compositionally biased region" description="Pro residues" evidence="1">
    <location>
        <begin position="429"/>
        <end position="442"/>
    </location>
</feature>
<dbReference type="Proteomes" id="UP001212997">
    <property type="component" value="Unassembled WGS sequence"/>
</dbReference>
<name>A0AAD5V0F4_9APHY</name>
<gene>
    <name evidence="3" type="ORF">NLI96_g7791</name>
</gene>
<dbReference type="SUPFAM" id="SSF160443">
    <property type="entry name" value="SMR domain-like"/>
    <property type="match status" value="1"/>
</dbReference>
<sequence>MGSYANSLQAKLEVSLSFGATAAGTQWLISFVFEAEFCPPLDPSLIAAFVYDYSRRGITQDALKSLRETLTTLSRSAEQEDKLSAEFAKATIDGEGLSTTDDTRSVNDILSTDNSPTAISTISTSDASSTGPQPFESPLGFLQTVFPLIPTHRLKSILSSIVGVDVEDIDMGDVVEHVLSAEYLRESEERGEDEGANDSDYSPSWRKAEPSKLVSQSNKKSQKKQARGTTYTLVDIRQKQHARPSSAPSTPRLPSTSSPDPWTQVSSLASRLENLIPSQSAAFFQSCLHSSKFTTPAGALRAALADISPPGGCKIEGRMLFGILEVVTSDEIYVELSEDERDQLLSDVTLALQVTGGQPDAALDLVWLLRDLDLDSASGRFEWGVYHSPVLPSPAFAANGCKKPKATLKLPAGPPPVPPPPKRQRTSPSPSPSPSPTPPPNPWKCVPPARKVSPNSPPAHAQFIPAYNSKNAPSKKGKLKGAGNGLGKGGKGDVGELVYGRSGSSSKDAALRRRVGELMQQRREAIKEASRAWQKGNKKNHGGEVAAFFAERARSLQEEARQEKLSAARQMVEATRTSTSKHNTVDLHGTTVAEGTQIVKSILSEVPPTTLKPLKIITGRGKHSANGVGVLGPAIRSTLSQDGWIVDTWDAGLIVRGRSNFRT</sequence>
<dbReference type="InterPro" id="IPR052772">
    <property type="entry name" value="Endo/PolyKinase_Domain-Protein"/>
</dbReference>
<evidence type="ECO:0000313" key="4">
    <source>
        <dbReference type="Proteomes" id="UP001212997"/>
    </source>
</evidence>
<dbReference type="EMBL" id="JANAWD010000331">
    <property type="protein sequence ID" value="KAJ3481250.1"/>
    <property type="molecule type" value="Genomic_DNA"/>
</dbReference>
<feature type="compositionally biased region" description="Pro residues" evidence="1">
    <location>
        <begin position="412"/>
        <end position="421"/>
    </location>
</feature>
<feature type="domain" description="Smr" evidence="2">
    <location>
        <begin position="585"/>
        <end position="644"/>
    </location>
</feature>
<comment type="caution">
    <text evidence="3">The sequence shown here is derived from an EMBL/GenBank/DDBJ whole genome shotgun (WGS) entry which is preliminary data.</text>
</comment>
<reference evidence="3" key="1">
    <citation type="submission" date="2022-07" db="EMBL/GenBank/DDBJ databases">
        <title>Genome Sequence of Physisporinus lineatus.</title>
        <authorList>
            <person name="Buettner E."/>
        </authorList>
    </citation>
    <scope>NUCLEOTIDE SEQUENCE</scope>
    <source>
        <strain evidence="3">VT162</strain>
    </source>
</reference>
<protein>
    <recommendedName>
        <fullName evidence="2">Smr domain-containing protein</fullName>
    </recommendedName>
</protein>
<dbReference type="SMART" id="SM00463">
    <property type="entry name" value="SMR"/>
    <property type="match status" value="1"/>
</dbReference>
<proteinExistence type="predicted"/>
<dbReference type="PROSITE" id="PS50828">
    <property type="entry name" value="SMR"/>
    <property type="match status" value="1"/>
</dbReference>
<dbReference type="Pfam" id="PF01713">
    <property type="entry name" value="Smr"/>
    <property type="match status" value="1"/>
</dbReference>
<accession>A0AAD5V0F4</accession>
<keyword evidence="4" id="KW-1185">Reference proteome</keyword>
<dbReference type="SMART" id="SM01162">
    <property type="entry name" value="DUF1771"/>
    <property type="match status" value="1"/>
</dbReference>
<dbReference type="GO" id="GO:0005634">
    <property type="term" value="C:nucleus"/>
    <property type="evidence" value="ECO:0007669"/>
    <property type="project" value="TreeGrafter"/>
</dbReference>
<dbReference type="GO" id="GO:0004519">
    <property type="term" value="F:endonuclease activity"/>
    <property type="evidence" value="ECO:0007669"/>
    <property type="project" value="TreeGrafter"/>
</dbReference>
<evidence type="ECO:0000313" key="3">
    <source>
        <dbReference type="EMBL" id="KAJ3481250.1"/>
    </source>
</evidence>
<dbReference type="InterPro" id="IPR002625">
    <property type="entry name" value="Smr_dom"/>
</dbReference>
<dbReference type="PANTHER" id="PTHR46535">
    <property type="entry name" value="NEDD4-BINDING PROTEIN 2"/>
    <property type="match status" value="1"/>
</dbReference>
<dbReference type="InterPro" id="IPR013899">
    <property type="entry name" value="DUF1771"/>
</dbReference>
<feature type="compositionally biased region" description="Low complexity" evidence="1">
    <location>
        <begin position="243"/>
        <end position="261"/>
    </location>
</feature>
<organism evidence="3 4">
    <name type="scientific">Meripilus lineatus</name>
    <dbReference type="NCBI Taxonomy" id="2056292"/>
    <lineage>
        <taxon>Eukaryota</taxon>
        <taxon>Fungi</taxon>
        <taxon>Dikarya</taxon>
        <taxon>Basidiomycota</taxon>
        <taxon>Agaricomycotina</taxon>
        <taxon>Agaricomycetes</taxon>
        <taxon>Polyporales</taxon>
        <taxon>Meripilaceae</taxon>
        <taxon>Meripilus</taxon>
    </lineage>
</organism>